<organism evidence="1 2">
    <name type="scientific">Sinorhizobium fredii (strain USDA 257)</name>
    <dbReference type="NCBI Taxonomy" id="1185652"/>
    <lineage>
        <taxon>Bacteria</taxon>
        <taxon>Pseudomonadati</taxon>
        <taxon>Pseudomonadota</taxon>
        <taxon>Alphaproteobacteria</taxon>
        <taxon>Hyphomicrobiales</taxon>
        <taxon>Rhizobiaceae</taxon>
        <taxon>Sinorhizobium/Ensifer group</taxon>
        <taxon>Sinorhizobium</taxon>
    </lineage>
</organism>
<sequence length="71" mass="8254">MNPFSVHSYQDPVGPDDLCLLQKIFDCELEFRKLRVDSEEAEILAQRLIDLFQSGVRREDALREMLTLGSR</sequence>
<dbReference type="STRING" id="1185652.USDA257_c43310"/>
<protein>
    <submittedName>
        <fullName evidence="1">Uncharacterized protein</fullName>
    </submittedName>
</protein>
<dbReference type="AlphaFoldDB" id="I3XAG4"/>
<dbReference type="EMBL" id="CP003563">
    <property type="protein sequence ID" value="AFL52870.1"/>
    <property type="molecule type" value="Genomic_DNA"/>
</dbReference>
<name>I3XAG4_SINF2</name>
<dbReference type="HOGENOM" id="CLU_203305_0_0_5"/>
<evidence type="ECO:0000313" key="1">
    <source>
        <dbReference type="EMBL" id="AFL52870.1"/>
    </source>
</evidence>
<dbReference type="Proteomes" id="UP000006180">
    <property type="component" value="Chromosome"/>
</dbReference>
<proteinExistence type="predicted"/>
<accession>I3XAG4</accession>
<evidence type="ECO:0000313" key="2">
    <source>
        <dbReference type="Proteomes" id="UP000006180"/>
    </source>
</evidence>
<dbReference type="PATRIC" id="fig|1185652.3.peg.4496"/>
<reference evidence="1 2" key="1">
    <citation type="journal article" date="2012" name="J. Bacteriol.">
        <title>Complete genome sequence of the broad-host-range strain Sinorhizobium fredii USDA257.</title>
        <authorList>
            <person name="Schuldes J."/>
            <person name="Rodriguez Orbegoso M."/>
            <person name="Schmeisser C."/>
            <person name="Krishnan H.B."/>
            <person name="Daniel R."/>
            <person name="Streit W.R."/>
        </authorList>
    </citation>
    <scope>NUCLEOTIDE SEQUENCE [LARGE SCALE GENOMIC DNA]</scope>
    <source>
        <strain evidence="1 2">USDA 257</strain>
    </source>
</reference>
<gene>
    <name evidence="1" type="ORF">USDA257_c43310</name>
</gene>
<dbReference type="KEGG" id="sfd:USDA257_c43310"/>